<keyword evidence="6" id="KW-0472">Membrane</keyword>
<evidence type="ECO:0000256" key="2">
    <source>
        <dbReference type="ARBA" id="ARBA00008917"/>
    </source>
</evidence>
<accession>A0A0C7N5S1</accession>
<evidence type="ECO:0000256" key="5">
    <source>
        <dbReference type="ARBA" id="ARBA00022989"/>
    </source>
</evidence>
<evidence type="ECO:0000256" key="7">
    <source>
        <dbReference type="RuleBase" id="RU363059"/>
    </source>
</evidence>
<dbReference type="GO" id="GO:0051787">
    <property type="term" value="F:misfolded protein binding"/>
    <property type="evidence" value="ECO:0007669"/>
    <property type="project" value="EnsemblFungi"/>
</dbReference>
<dbReference type="Pfam" id="PF04511">
    <property type="entry name" value="DER1"/>
    <property type="match status" value="1"/>
</dbReference>
<sequence length="237" mass="27464">MDAMLFNIAGDVPVVTKAWTAGIVVMSVLTSTTIVQPSSTLYNYDLAFKKGQYLRVLYSLFDYGELDHWFLFGVIVMLSQLADVEKTVQKRSQYLWMIFVLSGMIIAMSKWIQPYESLAHVIHKNLLYYKMRVDIQSNADDRFRGLVSPLMLRLLLDVMALSSANSLWSILMTYLPAQLYFFLEQIVSKVYGVDLCQPPNQWMKRFAERPTDAEENENENGNDIENENEYENEHLQE</sequence>
<comment type="similarity">
    <text evidence="2 7">Belongs to the derlin family.</text>
</comment>
<dbReference type="InterPro" id="IPR007599">
    <property type="entry name" value="DER1"/>
</dbReference>
<gene>
    <name evidence="9" type="ORF">LALA0_S04e03620g</name>
</gene>
<comment type="subcellular location">
    <subcellularLocation>
        <location evidence="1 7">Endoplasmic reticulum membrane</location>
        <topology evidence="1 7">Multi-pass membrane protein</topology>
    </subcellularLocation>
</comment>
<dbReference type="RefSeq" id="XP_022628150.1">
    <property type="nucleotide sequence ID" value="XM_022772712.1"/>
</dbReference>
<organism evidence="9 10">
    <name type="scientific">Lachancea lanzarotensis</name>
    <dbReference type="NCBI Taxonomy" id="1245769"/>
    <lineage>
        <taxon>Eukaryota</taxon>
        <taxon>Fungi</taxon>
        <taxon>Dikarya</taxon>
        <taxon>Ascomycota</taxon>
        <taxon>Saccharomycotina</taxon>
        <taxon>Saccharomycetes</taxon>
        <taxon>Saccharomycetales</taxon>
        <taxon>Saccharomycetaceae</taxon>
        <taxon>Lachancea</taxon>
    </lineage>
</organism>
<name>A0A0C7N5S1_9SACH</name>
<dbReference type="AlphaFoldDB" id="A0A0C7N5S1"/>
<evidence type="ECO:0000256" key="8">
    <source>
        <dbReference type="SAM" id="MobiDB-lite"/>
    </source>
</evidence>
<dbReference type="GO" id="GO:0000839">
    <property type="term" value="C:Hrd1p ubiquitin ligase ERAD-L complex"/>
    <property type="evidence" value="ECO:0007669"/>
    <property type="project" value="EnsemblFungi"/>
</dbReference>
<proteinExistence type="inferred from homology"/>
<evidence type="ECO:0000256" key="3">
    <source>
        <dbReference type="ARBA" id="ARBA00022692"/>
    </source>
</evidence>
<evidence type="ECO:0000313" key="9">
    <source>
        <dbReference type="EMBL" id="CEP61918.1"/>
    </source>
</evidence>
<evidence type="ECO:0000313" key="10">
    <source>
        <dbReference type="Proteomes" id="UP000054304"/>
    </source>
</evidence>
<dbReference type="GO" id="GO:0070843">
    <property type="term" value="P:misfolded protein transport"/>
    <property type="evidence" value="ECO:0007669"/>
    <property type="project" value="EnsemblFungi"/>
</dbReference>
<keyword evidence="10" id="KW-1185">Reference proteome</keyword>
<dbReference type="EMBL" id="LN736363">
    <property type="protein sequence ID" value="CEP61918.1"/>
    <property type="molecule type" value="Genomic_DNA"/>
</dbReference>
<protein>
    <recommendedName>
        <fullName evidence="7">Derlin</fullName>
    </recommendedName>
</protein>
<keyword evidence="5" id="KW-1133">Transmembrane helix</keyword>
<keyword evidence="4 7" id="KW-0256">Endoplasmic reticulum</keyword>
<dbReference type="PANTHER" id="PTHR11009">
    <property type="entry name" value="DER1-LIKE PROTEIN, DERLIN"/>
    <property type="match status" value="1"/>
</dbReference>
<dbReference type="Proteomes" id="UP000054304">
    <property type="component" value="Unassembled WGS sequence"/>
</dbReference>
<keyword evidence="3" id="KW-0812">Transmembrane</keyword>
<feature type="region of interest" description="Disordered" evidence="8">
    <location>
        <begin position="207"/>
        <end position="237"/>
    </location>
</feature>
<dbReference type="SUPFAM" id="SSF144091">
    <property type="entry name" value="Rhomboid-like"/>
    <property type="match status" value="1"/>
</dbReference>
<dbReference type="OrthoDB" id="1716531at2759"/>
<dbReference type="InterPro" id="IPR035952">
    <property type="entry name" value="Rhomboid-like_sf"/>
</dbReference>
<dbReference type="GO" id="GO:0006515">
    <property type="term" value="P:protein quality control for misfolded or incompletely synthesized proteins"/>
    <property type="evidence" value="ECO:0007669"/>
    <property type="project" value="EnsemblFungi"/>
</dbReference>
<dbReference type="GeneID" id="34685361"/>
<evidence type="ECO:0000256" key="1">
    <source>
        <dbReference type="ARBA" id="ARBA00004477"/>
    </source>
</evidence>
<dbReference type="GO" id="GO:0030970">
    <property type="term" value="P:retrograde protein transport, ER to cytosol"/>
    <property type="evidence" value="ECO:0007669"/>
    <property type="project" value="EnsemblFungi"/>
</dbReference>
<comment type="function">
    <text evidence="7">May be involved in the degradation of misfolded endoplasmic reticulum (ER) luminal proteins.</text>
</comment>
<reference evidence="9 10" key="1">
    <citation type="submission" date="2014-12" db="EMBL/GenBank/DDBJ databases">
        <authorList>
            <person name="Neuveglise Cecile"/>
        </authorList>
    </citation>
    <scope>NUCLEOTIDE SEQUENCE [LARGE SCALE GENOMIC DNA]</scope>
    <source>
        <strain evidence="9 10">CBS 12615</strain>
    </source>
</reference>
<dbReference type="STRING" id="1245769.A0A0C7N5S1"/>
<dbReference type="HOGENOM" id="CLU_1256224_0_0_1"/>
<evidence type="ECO:0000256" key="4">
    <source>
        <dbReference type="ARBA" id="ARBA00022824"/>
    </source>
</evidence>
<feature type="compositionally biased region" description="Acidic residues" evidence="8">
    <location>
        <begin position="213"/>
        <end position="230"/>
    </location>
</feature>
<evidence type="ECO:0000256" key="6">
    <source>
        <dbReference type="ARBA" id="ARBA00023136"/>
    </source>
</evidence>